<proteinExistence type="predicted"/>
<dbReference type="InterPro" id="IPR036852">
    <property type="entry name" value="Peptidase_S8/S53_dom_sf"/>
</dbReference>
<reference evidence="3" key="1">
    <citation type="journal article" date="2019" name="Int. J. Syst. Evol. Microbiol.">
        <title>The Global Catalogue of Microorganisms (GCM) 10K type strain sequencing project: providing services to taxonomists for standard genome sequencing and annotation.</title>
        <authorList>
            <consortium name="The Broad Institute Genomics Platform"/>
            <consortium name="The Broad Institute Genome Sequencing Center for Infectious Disease"/>
            <person name="Wu L."/>
            <person name="Ma J."/>
        </authorList>
    </citation>
    <scope>NUCLEOTIDE SEQUENCE [LARGE SCALE GENOMIC DNA]</scope>
    <source>
        <strain evidence="3">CGMCC 1.10759</strain>
    </source>
</reference>
<keyword evidence="3" id="KW-1185">Reference proteome</keyword>
<dbReference type="SUPFAM" id="SSF52743">
    <property type="entry name" value="Subtilisin-like"/>
    <property type="match status" value="1"/>
</dbReference>
<dbReference type="RefSeq" id="WP_380596346.1">
    <property type="nucleotide sequence ID" value="NZ_JBHSDU010000003.1"/>
</dbReference>
<keyword evidence="1" id="KW-0812">Transmembrane</keyword>
<organism evidence="2 3">
    <name type="scientific">Steroidobacter flavus</name>
    <dbReference type="NCBI Taxonomy" id="1842136"/>
    <lineage>
        <taxon>Bacteria</taxon>
        <taxon>Pseudomonadati</taxon>
        <taxon>Pseudomonadota</taxon>
        <taxon>Gammaproteobacteria</taxon>
        <taxon>Steroidobacterales</taxon>
        <taxon>Steroidobacteraceae</taxon>
        <taxon>Steroidobacter</taxon>
    </lineage>
</organism>
<comment type="caution">
    <text evidence="2">The sequence shown here is derived from an EMBL/GenBank/DDBJ whole genome shotgun (WGS) entry which is preliminary data.</text>
</comment>
<name>A0ABV8SNU7_9GAMM</name>
<evidence type="ECO:0000313" key="3">
    <source>
        <dbReference type="Proteomes" id="UP001595904"/>
    </source>
</evidence>
<protein>
    <recommendedName>
        <fullName evidence="4">PrcB C-terminal domain-containing protein</fullName>
    </recommendedName>
</protein>
<dbReference type="Proteomes" id="UP001595904">
    <property type="component" value="Unassembled WGS sequence"/>
</dbReference>
<gene>
    <name evidence="2" type="ORF">ACFPN2_09375</name>
</gene>
<evidence type="ECO:0000313" key="2">
    <source>
        <dbReference type="EMBL" id="MFC4309289.1"/>
    </source>
</evidence>
<feature type="transmembrane region" description="Helical" evidence="1">
    <location>
        <begin position="26"/>
        <end position="48"/>
    </location>
</feature>
<sequence length="182" mass="19634">MDTLAPGDNVRTVDFTSAPPRDGTSYATSMVIGVAALLCALVACSAAPSPTIRFDSVMSGYALEFTDSIEQVLVLEDAAAYQNWGQQLRGYFEPAELPRIDFDERLVVVAYLGVRGSTTGLSKPAALLIENDQLVLEVNEPAPGPRCVQLQQEQIPLVAVSIARADYRPPVQVRVHKVTISC</sequence>
<evidence type="ECO:0000256" key="1">
    <source>
        <dbReference type="SAM" id="Phobius"/>
    </source>
</evidence>
<keyword evidence="1" id="KW-0472">Membrane</keyword>
<evidence type="ECO:0008006" key="4">
    <source>
        <dbReference type="Google" id="ProtNLM"/>
    </source>
</evidence>
<keyword evidence="1" id="KW-1133">Transmembrane helix</keyword>
<dbReference type="EMBL" id="JBHSDU010000003">
    <property type="protein sequence ID" value="MFC4309289.1"/>
    <property type="molecule type" value="Genomic_DNA"/>
</dbReference>
<accession>A0ABV8SNU7</accession>